<evidence type="ECO:0000259" key="2">
    <source>
        <dbReference type="Pfam" id="PF17919"/>
    </source>
</evidence>
<dbReference type="SUPFAM" id="SSF56672">
    <property type="entry name" value="DNA/RNA polymerases"/>
    <property type="match status" value="1"/>
</dbReference>
<dbReference type="InterPro" id="IPR050951">
    <property type="entry name" value="Retrovirus_Pol_polyprotein"/>
</dbReference>
<dbReference type="PANTHER" id="PTHR37984">
    <property type="entry name" value="PROTEIN CBG26694"/>
    <property type="match status" value="1"/>
</dbReference>
<sequence>MAEPLFRVLRNNASHWGELKKQSFMSQKEALTTVPVLGIPTTTDPFILVTDASDFAIGAELLQIQRGVERAIGYGSYTLSKEQRNYSKELLAVVRFSRRFRPYLLGHHFHVRTDHNSLRWLGG</sequence>
<dbReference type="Gene3D" id="3.10.20.370">
    <property type="match status" value="1"/>
</dbReference>
<name>A0AAV4BQ13_9GAST</name>
<dbReference type="FunFam" id="3.10.20.370:FF:000001">
    <property type="entry name" value="Retrovirus-related Pol polyprotein from transposon 17.6-like protein"/>
    <property type="match status" value="1"/>
</dbReference>
<gene>
    <name evidence="3" type="ORF">PoB_004796700</name>
</gene>
<dbReference type="GO" id="GO:0003824">
    <property type="term" value="F:catalytic activity"/>
    <property type="evidence" value="ECO:0007669"/>
    <property type="project" value="UniProtKB-KW"/>
</dbReference>
<proteinExistence type="predicted"/>
<feature type="domain" description="Reverse transcriptase/retrotransposon-derived protein RNase H-like" evidence="2">
    <location>
        <begin position="16"/>
        <end position="111"/>
    </location>
</feature>
<evidence type="ECO:0000313" key="4">
    <source>
        <dbReference type="Proteomes" id="UP000735302"/>
    </source>
</evidence>
<dbReference type="Pfam" id="PF17919">
    <property type="entry name" value="RT_RNaseH_2"/>
    <property type="match status" value="1"/>
</dbReference>
<keyword evidence="1" id="KW-0511">Multifunctional enzyme</keyword>
<accession>A0AAV4BQ13</accession>
<evidence type="ECO:0000256" key="1">
    <source>
        <dbReference type="ARBA" id="ARBA00023268"/>
    </source>
</evidence>
<dbReference type="PANTHER" id="PTHR37984:SF5">
    <property type="entry name" value="PROTEIN NYNRIN-LIKE"/>
    <property type="match status" value="1"/>
</dbReference>
<reference evidence="3 4" key="1">
    <citation type="journal article" date="2021" name="Elife">
        <title>Chloroplast acquisition without the gene transfer in kleptoplastic sea slugs, Plakobranchus ocellatus.</title>
        <authorList>
            <person name="Maeda T."/>
            <person name="Takahashi S."/>
            <person name="Yoshida T."/>
            <person name="Shimamura S."/>
            <person name="Takaki Y."/>
            <person name="Nagai Y."/>
            <person name="Toyoda A."/>
            <person name="Suzuki Y."/>
            <person name="Arimoto A."/>
            <person name="Ishii H."/>
            <person name="Satoh N."/>
            <person name="Nishiyama T."/>
            <person name="Hasebe M."/>
            <person name="Maruyama T."/>
            <person name="Minagawa J."/>
            <person name="Obokata J."/>
            <person name="Shigenobu S."/>
        </authorList>
    </citation>
    <scope>NUCLEOTIDE SEQUENCE [LARGE SCALE GENOMIC DNA]</scope>
</reference>
<dbReference type="CDD" id="cd09274">
    <property type="entry name" value="RNase_HI_RT_Ty3"/>
    <property type="match status" value="1"/>
</dbReference>
<dbReference type="AlphaFoldDB" id="A0AAV4BQ13"/>
<dbReference type="EMBL" id="BLXT01005253">
    <property type="protein sequence ID" value="GFO21462.1"/>
    <property type="molecule type" value="Genomic_DNA"/>
</dbReference>
<comment type="caution">
    <text evidence="3">The sequence shown here is derived from an EMBL/GenBank/DDBJ whole genome shotgun (WGS) entry which is preliminary data.</text>
</comment>
<keyword evidence="4" id="KW-1185">Reference proteome</keyword>
<organism evidence="3 4">
    <name type="scientific">Plakobranchus ocellatus</name>
    <dbReference type="NCBI Taxonomy" id="259542"/>
    <lineage>
        <taxon>Eukaryota</taxon>
        <taxon>Metazoa</taxon>
        <taxon>Spiralia</taxon>
        <taxon>Lophotrochozoa</taxon>
        <taxon>Mollusca</taxon>
        <taxon>Gastropoda</taxon>
        <taxon>Heterobranchia</taxon>
        <taxon>Euthyneura</taxon>
        <taxon>Panpulmonata</taxon>
        <taxon>Sacoglossa</taxon>
        <taxon>Placobranchoidea</taxon>
        <taxon>Plakobranchidae</taxon>
        <taxon>Plakobranchus</taxon>
    </lineage>
</organism>
<evidence type="ECO:0000313" key="3">
    <source>
        <dbReference type="EMBL" id="GFO21462.1"/>
    </source>
</evidence>
<dbReference type="Proteomes" id="UP000735302">
    <property type="component" value="Unassembled WGS sequence"/>
</dbReference>
<dbReference type="InterPro" id="IPR041577">
    <property type="entry name" value="RT_RNaseH_2"/>
</dbReference>
<dbReference type="InterPro" id="IPR043502">
    <property type="entry name" value="DNA/RNA_pol_sf"/>
</dbReference>
<protein>
    <submittedName>
        <fullName evidence="3">Pol polyprotein</fullName>
    </submittedName>
</protein>